<dbReference type="Proteomes" id="UP001500307">
    <property type="component" value="Unassembled WGS sequence"/>
</dbReference>
<organism evidence="7 8">
    <name type="scientific">Micromonospora coerulea</name>
    <dbReference type="NCBI Taxonomy" id="47856"/>
    <lineage>
        <taxon>Bacteria</taxon>
        <taxon>Bacillati</taxon>
        <taxon>Actinomycetota</taxon>
        <taxon>Actinomycetes</taxon>
        <taxon>Micromonosporales</taxon>
        <taxon>Micromonosporaceae</taxon>
        <taxon>Micromonospora</taxon>
    </lineage>
</organism>
<keyword evidence="5 6" id="KW-0233">DNA recombination</keyword>
<evidence type="ECO:0000256" key="5">
    <source>
        <dbReference type="ARBA" id="ARBA00023172"/>
    </source>
</evidence>
<evidence type="ECO:0000313" key="7">
    <source>
        <dbReference type="EMBL" id="GAA4572402.1"/>
    </source>
</evidence>
<sequence length="105" mass="11751">MKKPPCPERPGSAAAPHYLRNLLTKASKSAQPWIATLVRTIFDQPDAEAVRAQFDRVVTTIEAKFPAAAEHLADAREDLLAFTGFPREIWRPEQQFVSEPLNPGR</sequence>
<keyword evidence="6" id="KW-0814">Transposable element</keyword>
<evidence type="ECO:0000256" key="4">
    <source>
        <dbReference type="ARBA" id="ARBA00023125"/>
    </source>
</evidence>
<dbReference type="EMBL" id="BAABGU010000018">
    <property type="protein sequence ID" value="GAA4572402.1"/>
    <property type="molecule type" value="Genomic_DNA"/>
</dbReference>
<comment type="similarity">
    <text evidence="2 6">Belongs to the transposase mutator family.</text>
</comment>
<keyword evidence="8" id="KW-1185">Reference proteome</keyword>
<reference evidence="8" key="1">
    <citation type="journal article" date="2019" name="Int. J. Syst. Evol. Microbiol.">
        <title>The Global Catalogue of Microorganisms (GCM) 10K type strain sequencing project: providing services to taxonomists for standard genome sequencing and annotation.</title>
        <authorList>
            <consortium name="The Broad Institute Genomics Platform"/>
            <consortium name="The Broad Institute Genome Sequencing Center for Infectious Disease"/>
            <person name="Wu L."/>
            <person name="Ma J."/>
        </authorList>
    </citation>
    <scope>NUCLEOTIDE SEQUENCE [LARGE SCALE GENOMIC DNA]</scope>
    <source>
        <strain evidence="8">JCM 3175</strain>
    </source>
</reference>
<evidence type="ECO:0000256" key="1">
    <source>
        <dbReference type="ARBA" id="ARBA00002190"/>
    </source>
</evidence>
<keyword evidence="4 6" id="KW-0238">DNA-binding</keyword>
<dbReference type="InterPro" id="IPR001207">
    <property type="entry name" value="Transposase_mutator"/>
</dbReference>
<dbReference type="PANTHER" id="PTHR33217:SF7">
    <property type="entry name" value="TRANSPOSASE FOR INSERTION SEQUENCE ELEMENT IS1081"/>
    <property type="match status" value="1"/>
</dbReference>
<dbReference type="Pfam" id="PF00872">
    <property type="entry name" value="Transposase_mut"/>
    <property type="match status" value="1"/>
</dbReference>
<keyword evidence="3 6" id="KW-0815">Transposition</keyword>
<comment type="caution">
    <text evidence="7">The sequence shown here is derived from an EMBL/GenBank/DDBJ whole genome shotgun (WGS) entry which is preliminary data.</text>
</comment>
<evidence type="ECO:0000256" key="3">
    <source>
        <dbReference type="ARBA" id="ARBA00022578"/>
    </source>
</evidence>
<comment type="function">
    <text evidence="1 6">Required for the transposition of the insertion element.</text>
</comment>
<name>A0ABP8SPV6_9ACTN</name>
<evidence type="ECO:0000256" key="6">
    <source>
        <dbReference type="RuleBase" id="RU365089"/>
    </source>
</evidence>
<evidence type="ECO:0000256" key="2">
    <source>
        <dbReference type="ARBA" id="ARBA00010961"/>
    </source>
</evidence>
<gene>
    <name evidence="7" type="ORF">GCM10023176_35300</name>
</gene>
<accession>A0ABP8SPV6</accession>
<protein>
    <recommendedName>
        <fullName evidence="6">Mutator family transposase</fullName>
    </recommendedName>
</protein>
<proteinExistence type="inferred from homology"/>
<dbReference type="PANTHER" id="PTHR33217">
    <property type="entry name" value="TRANSPOSASE FOR INSERTION SEQUENCE ELEMENT IS1081"/>
    <property type="match status" value="1"/>
</dbReference>
<evidence type="ECO:0000313" key="8">
    <source>
        <dbReference type="Proteomes" id="UP001500307"/>
    </source>
</evidence>